<gene>
    <name evidence="3" type="ORF">GCM10009839_50010</name>
</gene>
<dbReference type="InterPro" id="IPR006311">
    <property type="entry name" value="TAT_signal"/>
</dbReference>
<evidence type="ECO:0000256" key="1">
    <source>
        <dbReference type="SAM" id="SignalP"/>
    </source>
</evidence>
<dbReference type="PANTHER" id="PTHR11261:SF3">
    <property type="entry name" value="RETINOL-BINDING PROTEIN 3"/>
    <property type="match status" value="1"/>
</dbReference>
<keyword evidence="1" id="KW-0732">Signal</keyword>
<dbReference type="Proteomes" id="UP001500751">
    <property type="component" value="Unassembled WGS sequence"/>
</dbReference>
<dbReference type="Gene3D" id="3.90.226.10">
    <property type="entry name" value="2-enoyl-CoA Hydratase, Chain A, domain 1"/>
    <property type="match status" value="1"/>
</dbReference>
<dbReference type="EMBL" id="BAAAQN010000031">
    <property type="protein sequence ID" value="GAA2041540.1"/>
    <property type="molecule type" value="Genomic_DNA"/>
</dbReference>
<feature type="chain" id="PRO_5045668252" evidence="1">
    <location>
        <begin position="26"/>
        <end position="481"/>
    </location>
</feature>
<dbReference type="CDD" id="cd07563">
    <property type="entry name" value="Peptidase_S41_IRBP"/>
    <property type="match status" value="1"/>
</dbReference>
<dbReference type="SUPFAM" id="SSF52096">
    <property type="entry name" value="ClpP/crotonase"/>
    <property type="match status" value="1"/>
</dbReference>
<keyword evidence="4" id="KW-1185">Reference proteome</keyword>
<protein>
    <submittedName>
        <fullName evidence="3">S41 family peptidase</fullName>
    </submittedName>
</protein>
<dbReference type="InterPro" id="IPR028204">
    <property type="entry name" value="Tricorn_C1"/>
</dbReference>
<organism evidence="3 4">
    <name type="scientific">Catenulispora yoronensis</name>
    <dbReference type="NCBI Taxonomy" id="450799"/>
    <lineage>
        <taxon>Bacteria</taxon>
        <taxon>Bacillati</taxon>
        <taxon>Actinomycetota</taxon>
        <taxon>Actinomycetes</taxon>
        <taxon>Catenulisporales</taxon>
        <taxon>Catenulisporaceae</taxon>
        <taxon>Catenulispora</taxon>
    </lineage>
</organism>
<dbReference type="InterPro" id="IPR005151">
    <property type="entry name" value="Tail-specific_protease"/>
</dbReference>
<evidence type="ECO:0000313" key="3">
    <source>
        <dbReference type="EMBL" id="GAA2041540.1"/>
    </source>
</evidence>
<comment type="caution">
    <text evidence="3">The sequence shown here is derived from an EMBL/GenBank/DDBJ whole genome shotgun (WGS) entry which is preliminary data.</text>
</comment>
<dbReference type="SMART" id="SM00245">
    <property type="entry name" value="TSPc"/>
    <property type="match status" value="1"/>
</dbReference>
<accession>A0ABN2UW69</accession>
<dbReference type="Pfam" id="PF03572">
    <property type="entry name" value="Peptidase_S41"/>
    <property type="match status" value="1"/>
</dbReference>
<proteinExistence type="predicted"/>
<reference evidence="3 4" key="1">
    <citation type="journal article" date="2019" name="Int. J. Syst. Evol. Microbiol.">
        <title>The Global Catalogue of Microorganisms (GCM) 10K type strain sequencing project: providing services to taxonomists for standard genome sequencing and annotation.</title>
        <authorList>
            <consortium name="The Broad Institute Genomics Platform"/>
            <consortium name="The Broad Institute Genome Sequencing Center for Infectious Disease"/>
            <person name="Wu L."/>
            <person name="Ma J."/>
        </authorList>
    </citation>
    <scope>NUCLEOTIDE SEQUENCE [LARGE SCALE GENOMIC DNA]</scope>
    <source>
        <strain evidence="3 4">JCM 16014</strain>
    </source>
</reference>
<feature type="domain" description="Tail specific protease" evidence="2">
    <location>
        <begin position="234"/>
        <end position="450"/>
    </location>
</feature>
<feature type="signal peptide" evidence="1">
    <location>
        <begin position="1"/>
        <end position="25"/>
    </location>
</feature>
<dbReference type="Pfam" id="PF14684">
    <property type="entry name" value="Tricorn_C1"/>
    <property type="match status" value="1"/>
</dbReference>
<dbReference type="PROSITE" id="PS51318">
    <property type="entry name" value="TAT"/>
    <property type="match status" value="1"/>
</dbReference>
<dbReference type="Gene3D" id="3.30.750.44">
    <property type="match status" value="1"/>
</dbReference>
<evidence type="ECO:0000313" key="4">
    <source>
        <dbReference type="Proteomes" id="UP001500751"/>
    </source>
</evidence>
<sequence>MRRTSRRRTLGRVGAVTAASALVVAGTAVGSEARAVGRPALDGVWRMDGYGLVLSVEGTAVTAYQTTAISCLPNFAGTRVGATGPHGEATFAVGNLLFTLRPDRPARQVSMTIQESVGTRHLIRLAALPARCSQPAPADPRSVFDVFWQTYKENYPFFAARGVDWEATRERLRAEITPTTTDADLFRILTEAFAPLNDAHTGLSDGTTIVAPTRPGTIGPSRAYDRSILAFVQAHDVTTPLQEWGRGHIAYADLPGGIGYLRLSSFTGYTSADGSEGFADDEAELTKALDTIFTRDRVQGPNALRGLIIDDRVNGGGSDVLALDVVSRLTSKPYTAYWKKHRDDPNDASRFSKPEPIRVAPSEQPVYHGPIALLTGGSTVSAGETFAQALMGRSPAPVRIGENTQGVFSDTLNCVLPNGWEFALPNEVYPVTRNGPSFDVTGIPPQIRIPVFPDDEIAAGKDSVFSKALTVLKASRPDTHS</sequence>
<dbReference type="PANTHER" id="PTHR11261">
    <property type="entry name" value="INTERPHOTORECEPTOR RETINOID-BINDING PROTEIN"/>
    <property type="match status" value="1"/>
</dbReference>
<name>A0ABN2UW69_9ACTN</name>
<evidence type="ECO:0000259" key="2">
    <source>
        <dbReference type="SMART" id="SM00245"/>
    </source>
</evidence>
<dbReference type="InterPro" id="IPR029045">
    <property type="entry name" value="ClpP/crotonase-like_dom_sf"/>
</dbReference>